<proteinExistence type="predicted"/>
<keyword evidence="3" id="KW-1185">Reference proteome</keyword>
<feature type="compositionally biased region" description="Polar residues" evidence="1">
    <location>
        <begin position="1"/>
        <end position="11"/>
    </location>
</feature>
<sequence length="106" mass="11552">MFPQISATTTGFPRHEPKSSQWSETCRTTEGSACHRAAIPSESGSLIHRSRRAALVAVVLSAAKPLSGDQPEQQNHRRVLSGFLARTAFFLVAEPLGKKIPQRGSR</sequence>
<gene>
    <name evidence="2" type="ORF">BJ969_004337</name>
</gene>
<reference evidence="2 3" key="1">
    <citation type="submission" date="2020-08" db="EMBL/GenBank/DDBJ databases">
        <title>Sequencing the genomes of 1000 actinobacteria strains.</title>
        <authorList>
            <person name="Klenk H.-P."/>
        </authorList>
    </citation>
    <scope>NUCLEOTIDE SEQUENCE [LARGE SCALE GENOMIC DNA]</scope>
    <source>
        <strain evidence="2 3">DSM 45582</strain>
    </source>
</reference>
<dbReference type="RefSeq" id="WP_184481443.1">
    <property type="nucleotide sequence ID" value="NZ_JACHIV010000001.1"/>
</dbReference>
<dbReference type="Proteomes" id="UP000580474">
    <property type="component" value="Unassembled WGS sequence"/>
</dbReference>
<feature type="region of interest" description="Disordered" evidence="1">
    <location>
        <begin position="1"/>
        <end position="21"/>
    </location>
</feature>
<dbReference type="EMBL" id="JACHIV010000001">
    <property type="protein sequence ID" value="MBB5071249.1"/>
    <property type="molecule type" value="Genomic_DNA"/>
</dbReference>
<organism evidence="2 3">
    <name type="scientific">Saccharopolyspora gloriosae</name>
    <dbReference type="NCBI Taxonomy" id="455344"/>
    <lineage>
        <taxon>Bacteria</taxon>
        <taxon>Bacillati</taxon>
        <taxon>Actinomycetota</taxon>
        <taxon>Actinomycetes</taxon>
        <taxon>Pseudonocardiales</taxon>
        <taxon>Pseudonocardiaceae</taxon>
        <taxon>Saccharopolyspora</taxon>
    </lineage>
</organism>
<evidence type="ECO:0000313" key="2">
    <source>
        <dbReference type="EMBL" id="MBB5071249.1"/>
    </source>
</evidence>
<dbReference type="AlphaFoldDB" id="A0A840NPN8"/>
<accession>A0A840NPN8</accession>
<evidence type="ECO:0000256" key="1">
    <source>
        <dbReference type="SAM" id="MobiDB-lite"/>
    </source>
</evidence>
<protein>
    <submittedName>
        <fullName evidence="2">Uncharacterized protein</fullName>
    </submittedName>
</protein>
<comment type="caution">
    <text evidence="2">The sequence shown here is derived from an EMBL/GenBank/DDBJ whole genome shotgun (WGS) entry which is preliminary data.</text>
</comment>
<evidence type="ECO:0000313" key="3">
    <source>
        <dbReference type="Proteomes" id="UP000580474"/>
    </source>
</evidence>
<name>A0A840NPN8_9PSEU</name>